<evidence type="ECO:0000256" key="1">
    <source>
        <dbReference type="SAM" id="SignalP"/>
    </source>
</evidence>
<evidence type="ECO:0000313" key="3">
    <source>
        <dbReference type="Proteomes" id="UP001187531"/>
    </source>
</evidence>
<proteinExistence type="predicted"/>
<keyword evidence="3" id="KW-1185">Reference proteome</keyword>
<keyword evidence="1" id="KW-0732">Signal</keyword>
<accession>A0AA88L7D6</accession>
<organism evidence="2 3">
    <name type="scientific">Artemia franciscana</name>
    <name type="common">Brine shrimp</name>
    <name type="synonym">Artemia sanfranciscana</name>
    <dbReference type="NCBI Taxonomy" id="6661"/>
    <lineage>
        <taxon>Eukaryota</taxon>
        <taxon>Metazoa</taxon>
        <taxon>Ecdysozoa</taxon>
        <taxon>Arthropoda</taxon>
        <taxon>Crustacea</taxon>
        <taxon>Branchiopoda</taxon>
        <taxon>Anostraca</taxon>
        <taxon>Artemiidae</taxon>
        <taxon>Artemia</taxon>
    </lineage>
</organism>
<dbReference type="EMBL" id="JAVRJZ010000016">
    <property type="protein sequence ID" value="KAK2710791.1"/>
    <property type="molecule type" value="Genomic_DNA"/>
</dbReference>
<dbReference type="EMBL" id="JAVRJZ010000016">
    <property type="protein sequence ID" value="KAK2710790.1"/>
    <property type="molecule type" value="Genomic_DNA"/>
</dbReference>
<dbReference type="Proteomes" id="UP001187531">
    <property type="component" value="Unassembled WGS sequence"/>
</dbReference>
<feature type="chain" id="PRO_5041851803" evidence="1">
    <location>
        <begin position="23"/>
        <end position="327"/>
    </location>
</feature>
<feature type="signal peptide" evidence="1">
    <location>
        <begin position="1"/>
        <end position="22"/>
    </location>
</feature>
<evidence type="ECO:0000313" key="2">
    <source>
        <dbReference type="EMBL" id="KAK2710790.1"/>
    </source>
</evidence>
<sequence length="327" mass="38439">MNLCWWYITPIMILYCFRIVSGSKYTARSRHLVPDSEETVPDQVDPWAEGEPTCEQLKRLWLLSRRQARAAEITNEIPMHDPFPAVIPFASSTEPSRPSTTDGQVYGKIIYAPREEPVRQRPMERLRSFVSGSRSQRRLSYVDSSRMSKGFQRNRPSRDNMRKLFDDRTMALQTVETQNPKGGFNRLRHVLRSPNVDFSYQHRNTAFGSGHIPFQDVADEFSDEDNERLINMIKRYETNKKHAAVVKRLIERIQELPPREKQMLKRILEERTENRRQLRRQRNTNKMMANARTVQESRKSSTMDVEDTDQLWRAPADRMLALGVRNQ</sequence>
<reference evidence="2" key="1">
    <citation type="submission" date="2023-07" db="EMBL/GenBank/DDBJ databases">
        <title>Chromosome-level genome assembly of Artemia franciscana.</title>
        <authorList>
            <person name="Jo E."/>
        </authorList>
    </citation>
    <scope>NUCLEOTIDE SEQUENCE</scope>
    <source>
        <tissue evidence="2">Whole body</tissue>
    </source>
</reference>
<name>A0AA88L7D6_ARTSF</name>
<gene>
    <name evidence="2" type="ORF">QYM36_012088</name>
</gene>
<dbReference type="AlphaFoldDB" id="A0AA88L7D6"/>
<protein>
    <submittedName>
        <fullName evidence="2">Uncharacterized protein</fullName>
    </submittedName>
</protein>
<comment type="caution">
    <text evidence="2">The sequence shown here is derived from an EMBL/GenBank/DDBJ whole genome shotgun (WGS) entry which is preliminary data.</text>
</comment>